<dbReference type="AlphaFoldDB" id="G7YER2"/>
<evidence type="ECO:0000313" key="2">
    <source>
        <dbReference type="Proteomes" id="UP000008909"/>
    </source>
</evidence>
<sequence>MDWRLIMEHLERLQKTIPVNSCKRYHPTLGHEWRKLQGTKTGKEIYPPHEGAGGAEINGEEPVGQTFYKKSYNRNKKCVKEEDLGTALNKHLSYLHHQRSSIQSGQKLKVRNPMKSVRFRQTSTRKVAIVVVVVGSLDERSPGRLLRREKFDRWTSAVKIKIGQLILHMVQESAMKIYLKWLLM</sequence>
<accession>G7YER2</accession>
<reference evidence="1" key="1">
    <citation type="journal article" date="2011" name="Genome Biol.">
        <title>The draft genome of the carcinogenic human liver fluke Clonorchis sinensis.</title>
        <authorList>
            <person name="Wang X."/>
            <person name="Chen W."/>
            <person name="Huang Y."/>
            <person name="Sun J."/>
            <person name="Men J."/>
            <person name="Liu H."/>
            <person name="Luo F."/>
            <person name="Guo L."/>
            <person name="Lv X."/>
            <person name="Deng C."/>
            <person name="Zhou C."/>
            <person name="Fan Y."/>
            <person name="Li X."/>
            <person name="Huang L."/>
            <person name="Hu Y."/>
            <person name="Liang C."/>
            <person name="Hu X."/>
            <person name="Xu J."/>
            <person name="Yu X."/>
        </authorList>
    </citation>
    <scope>NUCLEOTIDE SEQUENCE [LARGE SCALE GENOMIC DNA]</scope>
    <source>
        <strain evidence="1">Henan</strain>
    </source>
</reference>
<dbReference type="EMBL" id="DF143155">
    <property type="protein sequence ID" value="GAA51445.1"/>
    <property type="molecule type" value="Genomic_DNA"/>
</dbReference>
<keyword evidence="2" id="KW-1185">Reference proteome</keyword>
<name>G7YER2_CLOSI</name>
<organism evidence="1 2">
    <name type="scientific">Clonorchis sinensis</name>
    <name type="common">Chinese liver fluke</name>
    <dbReference type="NCBI Taxonomy" id="79923"/>
    <lineage>
        <taxon>Eukaryota</taxon>
        <taxon>Metazoa</taxon>
        <taxon>Spiralia</taxon>
        <taxon>Lophotrochozoa</taxon>
        <taxon>Platyhelminthes</taxon>
        <taxon>Trematoda</taxon>
        <taxon>Digenea</taxon>
        <taxon>Opisthorchiida</taxon>
        <taxon>Opisthorchiata</taxon>
        <taxon>Opisthorchiidae</taxon>
        <taxon>Clonorchis</taxon>
    </lineage>
</organism>
<evidence type="ECO:0000313" key="1">
    <source>
        <dbReference type="EMBL" id="GAA51445.1"/>
    </source>
</evidence>
<dbReference type="Proteomes" id="UP000008909">
    <property type="component" value="Unassembled WGS sequence"/>
</dbReference>
<reference key="2">
    <citation type="submission" date="2011-10" db="EMBL/GenBank/DDBJ databases">
        <title>The genome and transcriptome sequence of Clonorchis sinensis provide insights into the carcinogenic liver fluke.</title>
        <authorList>
            <person name="Wang X."/>
            <person name="Huang Y."/>
            <person name="Chen W."/>
            <person name="Liu H."/>
            <person name="Guo L."/>
            <person name="Chen Y."/>
            <person name="Luo F."/>
            <person name="Zhou W."/>
            <person name="Sun J."/>
            <person name="Mao Q."/>
            <person name="Liang P."/>
            <person name="Zhou C."/>
            <person name="Tian Y."/>
            <person name="Men J."/>
            <person name="Lv X."/>
            <person name="Huang L."/>
            <person name="Zhou J."/>
            <person name="Hu Y."/>
            <person name="Li R."/>
            <person name="Zhang F."/>
            <person name="Lei H."/>
            <person name="Li X."/>
            <person name="Hu X."/>
            <person name="Liang C."/>
            <person name="Xu J."/>
            <person name="Wu Z."/>
            <person name="Yu X."/>
        </authorList>
    </citation>
    <scope>NUCLEOTIDE SEQUENCE</scope>
    <source>
        <strain>Henan</strain>
    </source>
</reference>
<proteinExistence type="predicted"/>
<gene>
    <name evidence="1" type="ORF">CLF_106149</name>
</gene>
<protein>
    <submittedName>
        <fullName evidence="1">Uncharacterized protein</fullName>
    </submittedName>
</protein>